<name>A0AC35TIK0_9BILA</name>
<reference evidence="2" key="1">
    <citation type="submission" date="2016-11" db="UniProtKB">
        <authorList>
            <consortium name="WormBaseParasite"/>
        </authorList>
    </citation>
    <scope>IDENTIFICATION</scope>
    <source>
        <strain evidence="2">KR3021</strain>
    </source>
</reference>
<evidence type="ECO:0000313" key="2">
    <source>
        <dbReference type="WBParaSite" id="RSKR_0000087600.1"/>
    </source>
</evidence>
<dbReference type="Proteomes" id="UP000095286">
    <property type="component" value="Unplaced"/>
</dbReference>
<protein>
    <submittedName>
        <fullName evidence="2">SP-RING-type domain-containing protein</fullName>
    </submittedName>
</protein>
<dbReference type="WBParaSite" id="RSKR_0000087600.1">
    <property type="protein sequence ID" value="RSKR_0000087600.1"/>
    <property type="gene ID" value="RSKR_0000087600"/>
</dbReference>
<proteinExistence type="predicted"/>
<accession>A0AC35TIK0</accession>
<organism evidence="1 2">
    <name type="scientific">Rhabditophanes sp. KR3021</name>
    <dbReference type="NCBI Taxonomy" id="114890"/>
    <lineage>
        <taxon>Eukaryota</taxon>
        <taxon>Metazoa</taxon>
        <taxon>Ecdysozoa</taxon>
        <taxon>Nematoda</taxon>
        <taxon>Chromadorea</taxon>
        <taxon>Rhabditida</taxon>
        <taxon>Tylenchina</taxon>
        <taxon>Panagrolaimomorpha</taxon>
        <taxon>Strongyloidoidea</taxon>
        <taxon>Alloionematidae</taxon>
        <taxon>Rhabditophanes</taxon>
    </lineage>
</organism>
<evidence type="ECO:0000313" key="1">
    <source>
        <dbReference type="Proteomes" id="UP000095286"/>
    </source>
</evidence>
<sequence length="477" mass="54775">MKEFKLKMLMLIEDVIRTKPHLNQNFLSYKDNPHPLVYTPNVAEINGRHQMSLLLNWTEIYPDNDTPYNLLLNKYQFNIPPGSYHSNPNDPYMYEVCLRSTKYLPHADPIINDSTPSNMTITMHDTKYLIDHVPVTILNLSYKDELHLGSGGTCHFKISYPATPNNLERYFVKVAVYRMLRPDRVAAPPAKPMVPRQNLKQICDDLMLNQVRKSEDFKKELAKFMRADEDIILEKVIVSLASSITLTRIKIPVRGINCNHLLVDDLMEYLEVCVNSGKWLCKICKNSMKIEEMFIDEFYCELLKKDETAMEVEMRVGGSYSVTKVADDDSFEEIVIGDEGENKSNGTIVIGEDGHETCNSNQLSVAFTSRNDKLRDRTNQPNISEIEVIVIDDDANQASNVDPEIILAMEKSNRRKGKSSRRRSFKETTPMTKAERAKLTMDKYFRSLASVSKPPKPKRRRIFPPSQNVNIEVIVLD</sequence>